<accession>A0A075UPG5</accession>
<dbReference type="RefSeq" id="WP_051972465.1">
    <property type="nucleotide sequence ID" value="NZ_CP008953.1"/>
</dbReference>
<proteinExistence type="predicted"/>
<gene>
    <name evidence="1" type="ORF">AJAP_16070</name>
</gene>
<dbReference type="STRING" id="208439.AJAP_16070"/>
<keyword evidence="2" id="KW-1185">Reference proteome</keyword>
<name>A0A075UPG5_9PSEU</name>
<evidence type="ECO:0000313" key="2">
    <source>
        <dbReference type="Proteomes" id="UP000028492"/>
    </source>
</evidence>
<reference evidence="1 2" key="1">
    <citation type="journal article" date="2014" name="J. Biotechnol.">
        <title>Complete genome sequence of the actinobacterium Amycolatopsis japonica MG417-CF17(T) (=DSM 44213T) producing (S,S)-N,N'-ethylenediaminedisuccinic acid.</title>
        <authorList>
            <person name="Stegmann E."/>
            <person name="Albersmeier A."/>
            <person name="Spohn M."/>
            <person name="Gert H."/>
            <person name="Weber T."/>
            <person name="Wohlleben W."/>
            <person name="Kalinowski J."/>
            <person name="Ruckert C."/>
        </authorList>
    </citation>
    <scope>NUCLEOTIDE SEQUENCE [LARGE SCALE GENOMIC DNA]</scope>
    <source>
        <strain evidence="2">MG417-CF17 (DSM 44213)</strain>
    </source>
</reference>
<sequence length="187" mass="20911">MARLIHLNGLSRVGKSTLARRYADEHPGTLALDLDVLTGLIGGWQENFFGALEIARGHGRDMAARHLRDGLDVILPQLVTVHDRDPDPAFEAVAVAAGATYVEVALLVDDHEHLRRLRGKRPANAVEARLQMMLEDPDSDMVDRIRGHFVEYLAERPRATRLDTTGFRVDESYARLLNALDVTQQRT</sequence>
<dbReference type="eggNOG" id="COG0645">
    <property type="taxonomic scope" value="Bacteria"/>
</dbReference>
<dbReference type="SUPFAM" id="SSF52540">
    <property type="entry name" value="P-loop containing nucleoside triphosphate hydrolases"/>
    <property type="match status" value="1"/>
</dbReference>
<organism evidence="1 2">
    <name type="scientific">Amycolatopsis japonica</name>
    <dbReference type="NCBI Taxonomy" id="208439"/>
    <lineage>
        <taxon>Bacteria</taxon>
        <taxon>Bacillati</taxon>
        <taxon>Actinomycetota</taxon>
        <taxon>Actinomycetes</taxon>
        <taxon>Pseudonocardiales</taxon>
        <taxon>Pseudonocardiaceae</taxon>
        <taxon>Amycolatopsis</taxon>
        <taxon>Amycolatopsis japonica group</taxon>
    </lineage>
</organism>
<dbReference type="Gene3D" id="3.40.50.300">
    <property type="entry name" value="P-loop containing nucleotide triphosphate hydrolases"/>
    <property type="match status" value="1"/>
</dbReference>
<dbReference type="AlphaFoldDB" id="A0A075UPG5"/>
<protein>
    <submittedName>
        <fullName evidence="1">Uncharacterized protein</fullName>
    </submittedName>
</protein>
<dbReference type="HOGENOM" id="CLU_1473743_0_0_11"/>
<evidence type="ECO:0000313" key="1">
    <source>
        <dbReference type="EMBL" id="AIG76087.1"/>
    </source>
</evidence>
<dbReference type="Pfam" id="PF13671">
    <property type="entry name" value="AAA_33"/>
    <property type="match status" value="1"/>
</dbReference>
<dbReference type="InterPro" id="IPR027417">
    <property type="entry name" value="P-loop_NTPase"/>
</dbReference>
<dbReference type="KEGG" id="aja:AJAP_16070"/>
<dbReference type="EMBL" id="CP008953">
    <property type="protein sequence ID" value="AIG76087.1"/>
    <property type="molecule type" value="Genomic_DNA"/>
</dbReference>
<dbReference type="Proteomes" id="UP000028492">
    <property type="component" value="Chromosome"/>
</dbReference>